<dbReference type="AlphaFoldDB" id="A0A212JL03"/>
<keyword evidence="2" id="KW-0479">Metal-binding</keyword>
<dbReference type="GO" id="GO:0004222">
    <property type="term" value="F:metalloendopeptidase activity"/>
    <property type="evidence" value="ECO:0007669"/>
    <property type="project" value="InterPro"/>
</dbReference>
<keyword evidence="4 6" id="KW-0862">Zinc</keyword>
<reference evidence="9" key="1">
    <citation type="submission" date="2016-04" db="EMBL/GenBank/DDBJ databases">
        <authorList>
            <person name="Evans L.H."/>
            <person name="Alamgir A."/>
            <person name="Owens N."/>
            <person name="Weber N.D."/>
            <person name="Virtaneva K."/>
            <person name="Barbian K."/>
            <person name="Babar A."/>
            <person name="Rosenke K."/>
        </authorList>
    </citation>
    <scope>NUCLEOTIDE SEQUENCE</scope>
    <source>
        <strain evidence="9">86</strain>
    </source>
</reference>
<keyword evidence="7" id="KW-0812">Transmembrane</keyword>
<evidence type="ECO:0000256" key="7">
    <source>
        <dbReference type="SAM" id="Phobius"/>
    </source>
</evidence>
<dbReference type="PANTHER" id="PTHR22726">
    <property type="entry name" value="METALLOENDOPEPTIDASE OMA1"/>
    <property type="match status" value="1"/>
</dbReference>
<evidence type="ECO:0000256" key="2">
    <source>
        <dbReference type="ARBA" id="ARBA00022723"/>
    </source>
</evidence>
<protein>
    <submittedName>
        <fullName evidence="9">Putative Peptidase M48 Ste24p</fullName>
    </submittedName>
</protein>
<dbReference type="InterPro" id="IPR051156">
    <property type="entry name" value="Mito/Outer_Membr_Metalloprot"/>
</dbReference>
<evidence type="ECO:0000313" key="9">
    <source>
        <dbReference type="EMBL" id="SBW00097.1"/>
    </source>
</evidence>
<evidence type="ECO:0000256" key="4">
    <source>
        <dbReference type="ARBA" id="ARBA00022833"/>
    </source>
</evidence>
<dbReference type="Pfam" id="PF01435">
    <property type="entry name" value="Peptidase_M48"/>
    <property type="match status" value="1"/>
</dbReference>
<sequence>MREPDILEGQFFPPLSSKSQAARLSVTPGTGAPCVSAALADGTTVDGLTVDDLQARDTLHFRGGSSFKADRPLPPEIAARFQGRMRRRIAALEAFSPVKALAMGLALVLCVLFVRAALPLAARGIALALPDRLEQLVGEHTYATLRRIDLSASELPERRRQTLRRRSDALAEAARLTRRPEIVFHRSRIFGANAMALPGGPIIVTDDLVGLLGSDDAVLAVIAHELAHVENRHAMQQVLALAGAAAMASVVLGVDDSLLEELSATLINVWSFNNSRNFEKEADLAALDFLRAGGLDPALFVTAIEKLTSQACADVAEDARARCLAAAGNAGTGWLSTHPGAKERLEYLHRALGG</sequence>
<comment type="cofactor">
    <cofactor evidence="6">
        <name>Zn(2+)</name>
        <dbReference type="ChEBI" id="CHEBI:29105"/>
    </cofactor>
    <text evidence="6">Binds 1 zinc ion per subunit.</text>
</comment>
<comment type="similarity">
    <text evidence="6">Belongs to the peptidase M48 family.</text>
</comment>
<organism evidence="9">
    <name type="scientific">uncultured Alphaproteobacteria bacterium</name>
    <dbReference type="NCBI Taxonomy" id="91750"/>
    <lineage>
        <taxon>Bacteria</taxon>
        <taxon>Pseudomonadati</taxon>
        <taxon>Pseudomonadota</taxon>
        <taxon>Alphaproteobacteria</taxon>
        <taxon>environmental samples</taxon>
    </lineage>
</organism>
<keyword evidence="7" id="KW-0472">Membrane</keyword>
<evidence type="ECO:0000256" key="5">
    <source>
        <dbReference type="ARBA" id="ARBA00023049"/>
    </source>
</evidence>
<keyword evidence="1 6" id="KW-0645">Protease</keyword>
<dbReference type="EMBL" id="FLUO01000001">
    <property type="protein sequence ID" value="SBW00097.1"/>
    <property type="molecule type" value="Genomic_DNA"/>
</dbReference>
<keyword evidence="7" id="KW-1133">Transmembrane helix</keyword>
<gene>
    <name evidence="9" type="ORF">KL86APRO_11256</name>
</gene>
<dbReference type="InterPro" id="IPR001915">
    <property type="entry name" value="Peptidase_M48"/>
</dbReference>
<accession>A0A212JL03</accession>
<evidence type="ECO:0000256" key="3">
    <source>
        <dbReference type="ARBA" id="ARBA00022801"/>
    </source>
</evidence>
<evidence type="ECO:0000259" key="8">
    <source>
        <dbReference type="Pfam" id="PF01435"/>
    </source>
</evidence>
<evidence type="ECO:0000256" key="1">
    <source>
        <dbReference type="ARBA" id="ARBA00022670"/>
    </source>
</evidence>
<proteinExistence type="inferred from homology"/>
<feature type="domain" description="Peptidase M48" evidence="8">
    <location>
        <begin position="158"/>
        <end position="349"/>
    </location>
</feature>
<dbReference type="GO" id="GO:0046872">
    <property type="term" value="F:metal ion binding"/>
    <property type="evidence" value="ECO:0007669"/>
    <property type="project" value="UniProtKB-KW"/>
</dbReference>
<dbReference type="Gene3D" id="3.30.2010.10">
    <property type="entry name" value="Metalloproteases ('zincins'), catalytic domain"/>
    <property type="match status" value="1"/>
</dbReference>
<dbReference type="GO" id="GO:0051603">
    <property type="term" value="P:proteolysis involved in protein catabolic process"/>
    <property type="evidence" value="ECO:0007669"/>
    <property type="project" value="TreeGrafter"/>
</dbReference>
<dbReference type="PANTHER" id="PTHR22726:SF24">
    <property type="entry name" value="M48 FAMILY METALLOPEPTIDASE"/>
    <property type="match status" value="1"/>
</dbReference>
<dbReference type="CDD" id="cd07332">
    <property type="entry name" value="M48C_Oma1_like"/>
    <property type="match status" value="1"/>
</dbReference>
<keyword evidence="5 6" id="KW-0482">Metalloprotease</keyword>
<feature type="transmembrane region" description="Helical" evidence="7">
    <location>
        <begin position="90"/>
        <end position="114"/>
    </location>
</feature>
<keyword evidence="3 6" id="KW-0378">Hydrolase</keyword>
<evidence type="ECO:0000256" key="6">
    <source>
        <dbReference type="RuleBase" id="RU003983"/>
    </source>
</evidence>
<dbReference type="GO" id="GO:0016020">
    <property type="term" value="C:membrane"/>
    <property type="evidence" value="ECO:0007669"/>
    <property type="project" value="TreeGrafter"/>
</dbReference>
<name>A0A212JL03_9PROT</name>